<organism evidence="3 4">
    <name type="scientific">Metschnikowia bicuspidata</name>
    <dbReference type="NCBI Taxonomy" id="27322"/>
    <lineage>
        <taxon>Eukaryota</taxon>
        <taxon>Fungi</taxon>
        <taxon>Dikarya</taxon>
        <taxon>Ascomycota</taxon>
        <taxon>Saccharomycotina</taxon>
        <taxon>Pichiomycetes</taxon>
        <taxon>Metschnikowiaceae</taxon>
        <taxon>Metschnikowia</taxon>
    </lineage>
</organism>
<feature type="region of interest" description="Disordered" evidence="1">
    <location>
        <begin position="296"/>
        <end position="347"/>
    </location>
</feature>
<dbReference type="GO" id="GO:0005737">
    <property type="term" value="C:cytoplasm"/>
    <property type="evidence" value="ECO:0007669"/>
    <property type="project" value="TreeGrafter"/>
</dbReference>
<dbReference type="PANTHER" id="PTHR11216:SF174">
    <property type="entry name" value="GH06923P"/>
    <property type="match status" value="1"/>
</dbReference>
<dbReference type="OrthoDB" id="10045710at2759"/>
<keyword evidence="4" id="KW-1185">Reference proteome</keyword>
<dbReference type="EMBL" id="ML004436">
    <property type="protein sequence ID" value="RKP31912.1"/>
    <property type="molecule type" value="Genomic_DNA"/>
</dbReference>
<dbReference type="Proteomes" id="UP000268321">
    <property type="component" value="Unassembled WGS sequence"/>
</dbReference>
<accession>A0A4P9ZHH6</accession>
<evidence type="ECO:0000259" key="2">
    <source>
        <dbReference type="PROSITE" id="PS50031"/>
    </source>
</evidence>
<dbReference type="PANTHER" id="PTHR11216">
    <property type="entry name" value="EH DOMAIN"/>
    <property type="match status" value="1"/>
</dbReference>
<dbReference type="InterPro" id="IPR011992">
    <property type="entry name" value="EF-hand-dom_pair"/>
</dbReference>
<protein>
    <recommendedName>
        <fullName evidence="2">EH domain-containing protein</fullName>
    </recommendedName>
</protein>
<sequence length="555" mass="62131">MPVVPLDSPLFDIKGSKDDQAAHASDHDYFYSSNNVSSSSHGLANLEASSRSRISVNTRPQDMLRLLRAKSKTGIDKESVHKDHMDITDFRNSLEQRRQFCKREISPHNTSATNPHAGHKDDSNRVPPGSLSFRQGSHNLEVPYSSLRKDSVSSLYSVESEAHERLLAHTARSVTADGSSEDERLLSRRRSLIAVSPTQIIPYPNALPRGIPGTNGSIPQFSILTEYLSSGSDAADHLETKTRLGRKPPPDLLHVLTTEGRLCSASDASISSDQEDAPGRPGASLERVYLKLSLGADMSPRKSDEGLGRDPKPSGFPVLSRKLAASQTHYKSEESDPPQFPSAHVAGQPVKLKTTLRKMSKKQEKKTFNEDKPWKNHGDLDAISELQRKRYEGLWVSNKGLYVNRTVTRLVGVNYDREERRASKPLEEKKDLSEKEVSEYAAKLSSQTKYHLEEDSNDTRQLHGLDEADMQELIYGVVVRHIWMRSKLLNEVLGAIWDLVDYRRDGTLNKAEFLVGMWLVDQCLYGRKLPKTVSNSVWLSVGSVGLSVVMKKKRW</sequence>
<proteinExistence type="predicted"/>
<feature type="compositionally biased region" description="Basic and acidic residues" evidence="1">
    <location>
        <begin position="299"/>
        <end position="312"/>
    </location>
</feature>
<reference evidence="4" key="1">
    <citation type="journal article" date="2018" name="Nat. Microbiol.">
        <title>Leveraging single-cell genomics to expand the fungal tree of life.</title>
        <authorList>
            <person name="Ahrendt S.R."/>
            <person name="Quandt C.A."/>
            <person name="Ciobanu D."/>
            <person name="Clum A."/>
            <person name="Salamov A."/>
            <person name="Andreopoulos B."/>
            <person name="Cheng J.F."/>
            <person name="Woyke T."/>
            <person name="Pelin A."/>
            <person name="Henrissat B."/>
            <person name="Reynolds N.K."/>
            <person name="Benny G.L."/>
            <person name="Smith M.E."/>
            <person name="James T.Y."/>
            <person name="Grigoriev I.V."/>
        </authorList>
    </citation>
    <scope>NUCLEOTIDE SEQUENCE [LARGE SCALE GENOMIC DNA]</scope>
    <source>
        <strain evidence="4">Baker2002</strain>
    </source>
</reference>
<dbReference type="CDD" id="cd00052">
    <property type="entry name" value="EH"/>
    <property type="match status" value="1"/>
</dbReference>
<evidence type="ECO:0000256" key="1">
    <source>
        <dbReference type="SAM" id="MobiDB-lite"/>
    </source>
</evidence>
<dbReference type="SUPFAM" id="SSF47473">
    <property type="entry name" value="EF-hand"/>
    <property type="match status" value="1"/>
</dbReference>
<dbReference type="Gene3D" id="1.10.238.10">
    <property type="entry name" value="EF-hand"/>
    <property type="match status" value="1"/>
</dbReference>
<dbReference type="PROSITE" id="PS50031">
    <property type="entry name" value="EH"/>
    <property type="match status" value="1"/>
</dbReference>
<dbReference type="InterPro" id="IPR000261">
    <property type="entry name" value="EH_dom"/>
</dbReference>
<dbReference type="GO" id="GO:0005886">
    <property type="term" value="C:plasma membrane"/>
    <property type="evidence" value="ECO:0007669"/>
    <property type="project" value="TreeGrafter"/>
</dbReference>
<feature type="region of interest" description="Disordered" evidence="1">
    <location>
        <begin position="105"/>
        <end position="137"/>
    </location>
</feature>
<dbReference type="SMART" id="SM00027">
    <property type="entry name" value="EH"/>
    <property type="match status" value="1"/>
</dbReference>
<dbReference type="Pfam" id="PF12763">
    <property type="entry name" value="EH"/>
    <property type="match status" value="1"/>
</dbReference>
<evidence type="ECO:0000313" key="3">
    <source>
        <dbReference type="EMBL" id="RKP31912.1"/>
    </source>
</evidence>
<gene>
    <name evidence="3" type="ORF">METBISCDRAFT_22005</name>
</gene>
<name>A0A4P9ZHH6_9ASCO</name>
<feature type="domain" description="EH" evidence="2">
    <location>
        <begin position="455"/>
        <end position="537"/>
    </location>
</feature>
<evidence type="ECO:0000313" key="4">
    <source>
        <dbReference type="Proteomes" id="UP000268321"/>
    </source>
</evidence>
<dbReference type="AlphaFoldDB" id="A0A4P9ZHH6"/>
<dbReference type="GO" id="GO:0006897">
    <property type="term" value="P:endocytosis"/>
    <property type="evidence" value="ECO:0007669"/>
    <property type="project" value="UniProtKB-ARBA"/>
</dbReference>